<dbReference type="PATRIC" id="fig|452652.3.peg.5674"/>
<dbReference type="EMBL" id="AP010968">
    <property type="protein sequence ID" value="BAJ31441.1"/>
    <property type="molecule type" value="Genomic_DNA"/>
</dbReference>
<dbReference type="Pfam" id="PF10823">
    <property type="entry name" value="DUF2568"/>
    <property type="match status" value="1"/>
</dbReference>
<name>E4N0B3_KITSK</name>
<dbReference type="InterPro" id="IPR021214">
    <property type="entry name" value="DUF2568"/>
</dbReference>
<feature type="transmembrane region" description="Helical" evidence="1">
    <location>
        <begin position="12"/>
        <end position="40"/>
    </location>
</feature>
<keyword evidence="1" id="KW-0472">Membrane</keyword>
<keyword evidence="1" id="KW-1133">Transmembrane helix</keyword>
<evidence type="ECO:0000313" key="3">
    <source>
        <dbReference type="Proteomes" id="UP000007076"/>
    </source>
</evidence>
<evidence type="ECO:0000313" key="2">
    <source>
        <dbReference type="EMBL" id="BAJ31441.1"/>
    </source>
</evidence>
<reference evidence="2 3" key="1">
    <citation type="journal article" date="2010" name="DNA Res.">
        <title>Genome sequence of Kitasatospora setae NBRC 14216T: an evolutionary snapshot of the family Streptomycetaceae.</title>
        <authorList>
            <person name="Ichikawa N."/>
            <person name="Oguchi A."/>
            <person name="Ikeda H."/>
            <person name="Ishikawa J."/>
            <person name="Kitani S."/>
            <person name="Watanabe Y."/>
            <person name="Nakamura S."/>
            <person name="Katano Y."/>
            <person name="Kishi E."/>
            <person name="Sasagawa M."/>
            <person name="Ankai A."/>
            <person name="Fukui S."/>
            <person name="Hashimoto Y."/>
            <person name="Kamata S."/>
            <person name="Otoguro M."/>
            <person name="Tanikawa S."/>
            <person name="Nihira T."/>
            <person name="Horinouchi S."/>
            <person name="Ohnishi Y."/>
            <person name="Hayakawa M."/>
            <person name="Kuzuyama T."/>
            <person name="Arisawa A."/>
            <person name="Nomoto F."/>
            <person name="Miura H."/>
            <person name="Takahashi Y."/>
            <person name="Fujita N."/>
        </authorList>
    </citation>
    <scope>NUCLEOTIDE SEQUENCE [LARGE SCALE GENOMIC DNA]</scope>
    <source>
        <strain evidence="3">ATCC 33774 / DSM 43861 / JCM 3304 / KCC A-0304 / NBRC 14216 / KM-6054</strain>
    </source>
</reference>
<keyword evidence="1" id="KW-0812">Transmembrane</keyword>
<proteinExistence type="predicted"/>
<dbReference type="STRING" id="452652.KSE_56680"/>
<organism evidence="2 3">
    <name type="scientific">Kitasatospora setae (strain ATCC 33774 / DSM 43861 / JCM 3304 / KCC A-0304 / NBRC 14216 / KM-6054)</name>
    <name type="common">Streptomyces setae</name>
    <dbReference type="NCBI Taxonomy" id="452652"/>
    <lineage>
        <taxon>Bacteria</taxon>
        <taxon>Bacillati</taxon>
        <taxon>Actinomycetota</taxon>
        <taxon>Actinomycetes</taxon>
        <taxon>Kitasatosporales</taxon>
        <taxon>Streptomycetaceae</taxon>
        <taxon>Kitasatospora</taxon>
    </lineage>
</organism>
<keyword evidence="3" id="KW-1185">Reference proteome</keyword>
<evidence type="ECO:0000256" key="1">
    <source>
        <dbReference type="SAM" id="Phobius"/>
    </source>
</evidence>
<dbReference type="AlphaFoldDB" id="E4N0B3"/>
<dbReference type="KEGG" id="ksk:KSE_56680"/>
<dbReference type="Proteomes" id="UP000007076">
    <property type="component" value="Chromosome"/>
</dbReference>
<dbReference type="HOGENOM" id="CLU_2167576_0_0_11"/>
<accession>E4N0B3</accession>
<dbReference type="eggNOG" id="ENOG5030519">
    <property type="taxonomic scope" value="Bacteria"/>
</dbReference>
<gene>
    <name evidence="2" type="ordered locus">KSE_56680</name>
</gene>
<feature type="transmembrane region" description="Helical" evidence="1">
    <location>
        <begin position="52"/>
        <end position="72"/>
    </location>
</feature>
<protein>
    <submittedName>
        <fullName evidence="2">Uncharacterized protein</fullName>
    </submittedName>
</protein>
<sequence length="110" mass="11425">MDHPMNGLANSLQAAAAGLVGLTVLDVAAFAAELAVYAAAGWWAWRRPGRRVVRLASAIGAVAVLAVLWGQFAAPTAEHPLRGAARVAFEVCWFGAGAVAGVRAYRQRAA</sequence>
<feature type="transmembrane region" description="Helical" evidence="1">
    <location>
        <begin position="84"/>
        <end position="105"/>
    </location>
</feature>